<dbReference type="CDD" id="cd01650">
    <property type="entry name" value="RT_nLTR_like"/>
    <property type="match status" value="1"/>
</dbReference>
<dbReference type="CDD" id="cd09076">
    <property type="entry name" value="L1-EN"/>
    <property type="match status" value="1"/>
</dbReference>
<dbReference type="InterPro" id="IPR036691">
    <property type="entry name" value="Endo/exonu/phosph_ase_sf"/>
</dbReference>
<dbReference type="InterPro" id="IPR005135">
    <property type="entry name" value="Endo/exonuclease/phosphatase"/>
</dbReference>
<dbReference type="Pfam" id="PF00078">
    <property type="entry name" value="RVT_1"/>
    <property type="match status" value="1"/>
</dbReference>
<evidence type="ECO:0000313" key="3">
    <source>
        <dbReference type="Proteomes" id="UP000475862"/>
    </source>
</evidence>
<dbReference type="GO" id="GO:0003824">
    <property type="term" value="F:catalytic activity"/>
    <property type="evidence" value="ECO:0007669"/>
    <property type="project" value="InterPro"/>
</dbReference>
<name>A0A6G0TTQ0_APHGL</name>
<dbReference type="PANTHER" id="PTHR47027">
    <property type="entry name" value="REVERSE TRANSCRIPTASE DOMAIN-CONTAINING PROTEIN"/>
    <property type="match status" value="1"/>
</dbReference>
<organism evidence="2 3">
    <name type="scientific">Aphis glycines</name>
    <name type="common">Soybean aphid</name>
    <dbReference type="NCBI Taxonomy" id="307491"/>
    <lineage>
        <taxon>Eukaryota</taxon>
        <taxon>Metazoa</taxon>
        <taxon>Ecdysozoa</taxon>
        <taxon>Arthropoda</taxon>
        <taxon>Hexapoda</taxon>
        <taxon>Insecta</taxon>
        <taxon>Pterygota</taxon>
        <taxon>Neoptera</taxon>
        <taxon>Paraneoptera</taxon>
        <taxon>Hemiptera</taxon>
        <taxon>Sternorrhyncha</taxon>
        <taxon>Aphidomorpha</taxon>
        <taxon>Aphidoidea</taxon>
        <taxon>Aphididae</taxon>
        <taxon>Aphidini</taxon>
        <taxon>Aphis</taxon>
        <taxon>Aphis</taxon>
    </lineage>
</organism>
<feature type="domain" description="Reverse transcriptase" evidence="1">
    <location>
        <begin position="549"/>
        <end position="817"/>
    </location>
</feature>
<reference evidence="2 3" key="1">
    <citation type="submission" date="2019-08" db="EMBL/GenBank/DDBJ databases">
        <title>The genome of the soybean aphid Biotype 1, its phylome, world population structure and adaptation to the North American continent.</title>
        <authorList>
            <person name="Giordano R."/>
            <person name="Donthu R.K."/>
            <person name="Hernandez A.G."/>
            <person name="Wright C.L."/>
            <person name="Zimin A.V."/>
        </authorList>
    </citation>
    <scope>NUCLEOTIDE SEQUENCE [LARGE SCALE GENOMIC DNA]</scope>
    <source>
        <tissue evidence="2">Whole aphids</tissue>
    </source>
</reference>
<dbReference type="AlphaFoldDB" id="A0A6G0TTQ0"/>
<dbReference type="SUPFAM" id="SSF56672">
    <property type="entry name" value="DNA/RNA polymerases"/>
    <property type="match status" value="1"/>
</dbReference>
<sequence>MLAARIAVDLQMNGYLGNKPKLKPRDRDLDKTQRKRPGLQGFRIGTWNVRTLYKAGALNTLINTIDRYKANIVALQETRWQGEGCIATCNMTLFYGGVTTNRHENGVGFLVHNSLIPWVKQFKAINDRICYIRINMNHRDMIIICAYAPTESGNKEVKDAFYEELEQVYDTIPSHCIEVLLGDMNAQVGKENTYKTTIGEHSLHDRSNDNGVRLINFAISKNMVVSSTRFPRKNIHKETWLSPGGRYSSQIDHVLIENKHKTIIKNVKSYRGADADTDHYLILIDFRVKMSMEWKKKQKILEKYEVDKLKNKETLQTYQETVTNLLGRREGFDTEQIEESWIAIKTSITESAEKVIQLTQRKKTKKWFNDNCKQVIRERNEARIKAIHTPTPENIRDFENKRREVNTLIRKEKRIAEKERLEDIENLKHNPREFFKRCKTFKNGFVPNIRMIEDNNGTLITKPENIAEEFRSYFEKILNRDSTTGIGEQDDTLYYTAEPEVPSPSLEEIQYAIQTLKNNKSPGDDKIAAELLKLGGQNLTKNLHDLIQQIWIKEKIPKEWNESLICPIFKKGNRNKVENYRGITLLNSGYKILSLIILKRLQVYTDEIVGDYQSGFRKNKSTTDHIFVLRQVMERSYEYAKDLHMVFIDYKQAYDSIDREILWKILKNFGLPNKLINMIKLCNTNISSRVKVNNEISSPFTISSGLKQGDAMSPALFNMALESVIRKIPRTETLNPDEGNILLAYADDIVVIGNSQESIQSTVEELMKIGKYIGLTINSGKTKYMMLKRGGGDHNNLQVGNNIFEQVQEFKYLGSTLNNQNNMHGEINIRLDAANRCLYALSTLFKSKLLSRKTKEHLYISYIRPVLTYACATWATTKGDDEKLRLFERKILRKIYGPIFNNAEQKWEIRTNTQLYQLYKREDVVQFIKGTRIEWAGHVWRADGSVLKGALTYMIRGKRPRGRPRKRWKDSVKEVLEEIGGDWEQAYNREQWKELVLAAKSLNGS</sequence>
<protein>
    <recommendedName>
        <fullName evidence="1">Reverse transcriptase domain-containing protein</fullName>
    </recommendedName>
</protein>
<dbReference type="EMBL" id="VYZN01000016">
    <property type="protein sequence ID" value="KAE9538669.1"/>
    <property type="molecule type" value="Genomic_DNA"/>
</dbReference>
<keyword evidence="3" id="KW-1185">Reference proteome</keyword>
<dbReference type="PANTHER" id="PTHR47027:SF20">
    <property type="entry name" value="REVERSE TRANSCRIPTASE-LIKE PROTEIN WITH RNA-DIRECTED DNA POLYMERASE DOMAIN"/>
    <property type="match status" value="1"/>
</dbReference>
<dbReference type="PROSITE" id="PS50878">
    <property type="entry name" value="RT_POL"/>
    <property type="match status" value="1"/>
</dbReference>
<accession>A0A6G0TTQ0</accession>
<dbReference type="SUPFAM" id="SSF56219">
    <property type="entry name" value="DNase I-like"/>
    <property type="match status" value="1"/>
</dbReference>
<comment type="caution">
    <text evidence="2">The sequence shown here is derived from an EMBL/GenBank/DDBJ whole genome shotgun (WGS) entry which is preliminary data.</text>
</comment>
<dbReference type="Gene3D" id="3.30.70.270">
    <property type="match status" value="1"/>
</dbReference>
<dbReference type="InterPro" id="IPR043502">
    <property type="entry name" value="DNA/RNA_pol_sf"/>
</dbReference>
<proteinExistence type="predicted"/>
<dbReference type="InterPro" id="IPR043128">
    <property type="entry name" value="Rev_trsase/Diguanyl_cyclase"/>
</dbReference>
<gene>
    <name evidence="2" type="ORF">AGLY_005768</name>
</gene>
<dbReference type="Pfam" id="PF03372">
    <property type="entry name" value="Exo_endo_phos"/>
    <property type="match status" value="1"/>
</dbReference>
<dbReference type="GO" id="GO:0071897">
    <property type="term" value="P:DNA biosynthetic process"/>
    <property type="evidence" value="ECO:0007669"/>
    <property type="project" value="UniProtKB-ARBA"/>
</dbReference>
<evidence type="ECO:0000259" key="1">
    <source>
        <dbReference type="PROSITE" id="PS50878"/>
    </source>
</evidence>
<dbReference type="Proteomes" id="UP000475862">
    <property type="component" value="Unassembled WGS sequence"/>
</dbReference>
<dbReference type="Gene3D" id="3.60.10.10">
    <property type="entry name" value="Endonuclease/exonuclease/phosphatase"/>
    <property type="match status" value="1"/>
</dbReference>
<dbReference type="OrthoDB" id="6621896at2759"/>
<evidence type="ECO:0000313" key="2">
    <source>
        <dbReference type="EMBL" id="KAE9538669.1"/>
    </source>
</evidence>
<dbReference type="InterPro" id="IPR000477">
    <property type="entry name" value="RT_dom"/>
</dbReference>